<comment type="caution">
    <text evidence="19">The sequence shown here is derived from an EMBL/GenBank/DDBJ whole genome shotgun (WGS) entry which is preliminary data.</text>
</comment>
<sequence>MLDQPYLNIDNFNYTIMDSDKLREKERYFEQQELHSDDEHHSPNESFLAIGRALADVEAMPPPRLPRSFGSFLGPTMKEQRREWEARKTAQTSSTKPSITHPLKRSLTEPNSDVTDHSPDSSFSSIASRKRRKTRDGEGESQRMPKRTSSMPSLDVQANIPDYRQHGAVPRELKNGKKAQPATNIKLVPEERQIFKGKVVYMYPNNDISMVRRTRIHKLIQVGAIWVNSWRDDITHIVFDNRDDTYSDLLRHLNKTDLPRHIIIVKFEPYVPQCIQFGTLMDPTAGRHRVKGAPQPDASKLGRAAANSSSVLIPSSAQSISSSTSATENHPLVEDSMISENSLTGSNANPEESNNLDEEVVKDSFIHEDVKAPAQTYNDALSTAIEETKAIAHLPIDEDQDDDSRPLNSGGEDSGSETEEDEPVPKPRRSARVASSNGAGSGNRKMPLDTFSCMNPAGRQSSQNPNARTIEILDQMGKYYDQMQDQWRPVAYRKAIATLRQQDQKITTSKQAVALPFIGKRLADKIEEIVLTDRLRRLDSTRNDPTDQVLRLFLGIYGVGLVQANKWIQAGHRTLNDLITSAKLTDSQKIGIDHYKDFATRIPRAEVEAHGEYIETALHKLDPAMQSTIMGSYRRGAKDSGDIDIIISKPNASIAELRTIAFETLVPSLTASGFLKCKLATSSRHDEGTKWHGVSCLPTSTTWRRLDLLLVPDYEMGAALLYFTGNDIFNRSIRLLASKKGMRLNQRGLYKDVVRGRNREKLNEGTLVEGRSERKIFEILGVPWREPAERIC</sequence>
<dbReference type="Gene3D" id="3.30.210.10">
    <property type="entry name" value="DNA polymerase, thumb domain"/>
    <property type="match status" value="1"/>
</dbReference>
<keyword evidence="11" id="KW-0238">DNA-binding</keyword>
<dbReference type="GO" id="GO:0006303">
    <property type="term" value="P:double-strand break repair via nonhomologous end joining"/>
    <property type="evidence" value="ECO:0007669"/>
    <property type="project" value="TreeGrafter"/>
</dbReference>
<keyword evidence="10" id="KW-0239">DNA-directed DNA polymerase</keyword>
<evidence type="ECO:0000313" key="19">
    <source>
        <dbReference type="EMBL" id="CAI6241635.1"/>
    </source>
</evidence>
<evidence type="ECO:0000256" key="11">
    <source>
        <dbReference type="ARBA" id="ARBA00023125"/>
    </source>
</evidence>
<dbReference type="Pfam" id="PF14791">
    <property type="entry name" value="DNA_pol_B_thumb"/>
    <property type="match status" value="1"/>
</dbReference>
<dbReference type="InterPro" id="IPR010996">
    <property type="entry name" value="HHH_MUS81"/>
</dbReference>
<dbReference type="InterPro" id="IPR022312">
    <property type="entry name" value="DNA_pol_X"/>
</dbReference>
<proteinExistence type="inferred from homology"/>
<dbReference type="SUPFAM" id="SSF52113">
    <property type="entry name" value="BRCT domain"/>
    <property type="match status" value="1"/>
</dbReference>
<evidence type="ECO:0000256" key="4">
    <source>
        <dbReference type="ARBA" id="ARBA00022634"/>
    </source>
</evidence>
<protein>
    <recommendedName>
        <fullName evidence="3">DNA-directed DNA polymerase</fullName>
        <ecNumber evidence="3">2.7.7.7</ecNumber>
    </recommendedName>
</protein>
<name>A0A9W4XDC6_9PLEO</name>
<dbReference type="FunFam" id="1.10.150.110:FF:000005">
    <property type="entry name" value="DNA polymerase POL4"/>
    <property type="match status" value="1"/>
</dbReference>
<dbReference type="GO" id="GO:0003677">
    <property type="term" value="F:DNA binding"/>
    <property type="evidence" value="ECO:0007669"/>
    <property type="project" value="UniProtKB-KW"/>
</dbReference>
<evidence type="ECO:0000256" key="3">
    <source>
        <dbReference type="ARBA" id="ARBA00012417"/>
    </source>
</evidence>
<keyword evidence="12" id="KW-0234">DNA repair</keyword>
<dbReference type="EMBL" id="CAOQHR010000001">
    <property type="protein sequence ID" value="CAI6241635.1"/>
    <property type="molecule type" value="Genomic_DNA"/>
</dbReference>
<dbReference type="PANTHER" id="PTHR11276">
    <property type="entry name" value="DNA POLYMERASE TYPE-X FAMILY MEMBER"/>
    <property type="match status" value="1"/>
</dbReference>
<reference evidence="19" key="1">
    <citation type="submission" date="2023-01" db="EMBL/GenBank/DDBJ databases">
        <authorList>
            <person name="Van Ghelder C."/>
            <person name="Rancurel C."/>
        </authorList>
    </citation>
    <scope>NUCLEOTIDE SEQUENCE</scope>
    <source>
        <strain evidence="19">CNCM I-4278</strain>
    </source>
</reference>
<feature type="active site" description="Nucleophile; Schiff-base intermediate with DNA; for 5'-dRP lyase activity" evidence="16">
    <location>
        <position position="525"/>
    </location>
</feature>
<evidence type="ECO:0000256" key="5">
    <source>
        <dbReference type="ARBA" id="ARBA00022679"/>
    </source>
</evidence>
<dbReference type="PRINTS" id="PR00869">
    <property type="entry name" value="DNAPOLX"/>
</dbReference>
<dbReference type="GO" id="GO:0006260">
    <property type="term" value="P:DNA replication"/>
    <property type="evidence" value="ECO:0007669"/>
    <property type="project" value="UniProtKB-KW"/>
</dbReference>
<dbReference type="InterPro" id="IPR019843">
    <property type="entry name" value="DNA_pol-X_BS"/>
</dbReference>
<dbReference type="Pfam" id="PF10391">
    <property type="entry name" value="DNA_pol_lambd_f"/>
    <property type="match status" value="1"/>
</dbReference>
<comment type="similarity">
    <text evidence="2">Belongs to the DNA polymerase type-X family.</text>
</comment>
<feature type="region of interest" description="Disordered" evidence="17">
    <location>
        <begin position="286"/>
        <end position="306"/>
    </location>
</feature>
<evidence type="ECO:0000256" key="10">
    <source>
        <dbReference type="ARBA" id="ARBA00022932"/>
    </source>
</evidence>
<evidence type="ECO:0000256" key="9">
    <source>
        <dbReference type="ARBA" id="ARBA00022763"/>
    </source>
</evidence>
<feature type="domain" description="DNA-directed DNA polymerase X" evidence="18">
    <location>
        <begin position="464"/>
        <end position="791"/>
    </location>
</feature>
<dbReference type="PANTHER" id="PTHR11276:SF28">
    <property type="entry name" value="DNA POLYMERASE LAMBDA"/>
    <property type="match status" value="1"/>
</dbReference>
<dbReference type="Proteomes" id="UP001152607">
    <property type="component" value="Unassembled WGS sequence"/>
</dbReference>
<accession>A0A9W4XDC6</accession>
<keyword evidence="13" id="KW-0456">Lyase</keyword>
<dbReference type="Gene3D" id="3.40.50.10190">
    <property type="entry name" value="BRCT domain"/>
    <property type="match status" value="1"/>
</dbReference>
<dbReference type="SUPFAM" id="SSF47802">
    <property type="entry name" value="DNA polymerase beta, N-terminal domain-like"/>
    <property type="match status" value="1"/>
</dbReference>
<dbReference type="GO" id="GO:0046872">
    <property type="term" value="F:metal ion binding"/>
    <property type="evidence" value="ECO:0007669"/>
    <property type="project" value="UniProtKB-KW"/>
</dbReference>
<dbReference type="InterPro" id="IPR002054">
    <property type="entry name" value="DNA-dir_DNA_pol_X"/>
</dbReference>
<dbReference type="OrthoDB" id="205514at2759"/>
<feature type="compositionally biased region" description="Polar residues" evidence="17">
    <location>
        <begin position="89"/>
        <end position="98"/>
    </location>
</feature>
<keyword evidence="20" id="KW-1185">Reference proteome</keyword>
<dbReference type="PROSITE" id="PS00522">
    <property type="entry name" value="DNA_POLYMERASE_X"/>
    <property type="match status" value="1"/>
</dbReference>
<keyword evidence="14" id="KW-0539">Nucleus</keyword>
<feature type="region of interest" description="Disordered" evidence="17">
    <location>
        <begin position="65"/>
        <end position="156"/>
    </location>
</feature>
<dbReference type="SUPFAM" id="SSF81301">
    <property type="entry name" value="Nucleotidyltransferase"/>
    <property type="match status" value="1"/>
</dbReference>
<keyword evidence="5" id="KW-0808">Transferase</keyword>
<dbReference type="Gene3D" id="1.10.150.20">
    <property type="entry name" value="5' to 3' exonuclease, C-terminal subdomain"/>
    <property type="match status" value="1"/>
</dbReference>
<evidence type="ECO:0000259" key="18">
    <source>
        <dbReference type="SMART" id="SM00483"/>
    </source>
</evidence>
<dbReference type="SUPFAM" id="SSF81585">
    <property type="entry name" value="PsbU/PolX domain-like"/>
    <property type="match status" value="1"/>
</dbReference>
<evidence type="ECO:0000256" key="12">
    <source>
        <dbReference type="ARBA" id="ARBA00023204"/>
    </source>
</evidence>
<dbReference type="InterPro" id="IPR002008">
    <property type="entry name" value="DNA_pol_X_beta-like"/>
</dbReference>
<feature type="compositionally biased region" description="Basic and acidic residues" evidence="17">
    <location>
        <begin position="78"/>
        <end position="88"/>
    </location>
</feature>
<feature type="region of interest" description="Disordered" evidence="17">
    <location>
        <begin position="393"/>
        <end position="450"/>
    </location>
</feature>
<comment type="subcellular location">
    <subcellularLocation>
        <location evidence="1">Nucleus</location>
    </subcellularLocation>
</comment>
<dbReference type="InterPro" id="IPR018944">
    <property type="entry name" value="DNA_pol_lambd_fingers_domain"/>
</dbReference>
<dbReference type="GO" id="GO:0005634">
    <property type="term" value="C:nucleus"/>
    <property type="evidence" value="ECO:0007669"/>
    <property type="project" value="UniProtKB-SubCell"/>
</dbReference>
<dbReference type="InterPro" id="IPR043519">
    <property type="entry name" value="NT_sf"/>
</dbReference>
<evidence type="ECO:0000256" key="2">
    <source>
        <dbReference type="ARBA" id="ARBA00008323"/>
    </source>
</evidence>
<keyword evidence="4" id="KW-0237">DNA synthesis</keyword>
<dbReference type="InterPro" id="IPR029398">
    <property type="entry name" value="PolB_thumb"/>
</dbReference>
<dbReference type="AlphaFoldDB" id="A0A9W4XDC6"/>
<keyword evidence="8" id="KW-0479">Metal-binding</keyword>
<evidence type="ECO:0000256" key="8">
    <source>
        <dbReference type="ARBA" id="ARBA00022723"/>
    </source>
</evidence>
<dbReference type="InterPro" id="IPR028207">
    <property type="entry name" value="DNA_pol_B_palm_palm"/>
</dbReference>
<gene>
    <name evidence="19" type="ORF">PDIGIT_LOCUS611</name>
</gene>
<evidence type="ECO:0000256" key="14">
    <source>
        <dbReference type="ARBA" id="ARBA00023242"/>
    </source>
</evidence>
<evidence type="ECO:0000256" key="6">
    <source>
        <dbReference type="ARBA" id="ARBA00022695"/>
    </source>
</evidence>
<dbReference type="GO" id="GO:0016829">
    <property type="term" value="F:lyase activity"/>
    <property type="evidence" value="ECO:0007669"/>
    <property type="project" value="UniProtKB-KW"/>
</dbReference>
<dbReference type="PRINTS" id="PR00870">
    <property type="entry name" value="DNAPOLXBETA"/>
</dbReference>
<evidence type="ECO:0000313" key="20">
    <source>
        <dbReference type="Proteomes" id="UP001152607"/>
    </source>
</evidence>
<dbReference type="CDD" id="cd00141">
    <property type="entry name" value="NT_POLXc"/>
    <property type="match status" value="1"/>
</dbReference>
<evidence type="ECO:0000256" key="16">
    <source>
        <dbReference type="PIRSR" id="PIRSR622312-50"/>
    </source>
</evidence>
<dbReference type="FunFam" id="3.30.210.10:FF:000001">
    <property type="entry name" value="DNA polymerase lambda"/>
    <property type="match status" value="1"/>
</dbReference>
<keyword evidence="9" id="KW-0227">DNA damage</keyword>
<dbReference type="Pfam" id="PF14792">
    <property type="entry name" value="DNA_pol_B_palm"/>
    <property type="match status" value="1"/>
</dbReference>
<organism evidence="19 20">
    <name type="scientific">Periconia digitata</name>
    <dbReference type="NCBI Taxonomy" id="1303443"/>
    <lineage>
        <taxon>Eukaryota</taxon>
        <taxon>Fungi</taxon>
        <taxon>Dikarya</taxon>
        <taxon>Ascomycota</taxon>
        <taxon>Pezizomycotina</taxon>
        <taxon>Dothideomycetes</taxon>
        <taxon>Pleosporomycetidae</taxon>
        <taxon>Pleosporales</taxon>
        <taxon>Massarineae</taxon>
        <taxon>Periconiaceae</taxon>
        <taxon>Periconia</taxon>
    </lineage>
</organism>
<evidence type="ECO:0000256" key="15">
    <source>
        <dbReference type="ARBA" id="ARBA00049244"/>
    </source>
</evidence>
<dbReference type="Gene3D" id="1.10.150.110">
    <property type="entry name" value="DNA polymerase beta, N-terminal domain-like"/>
    <property type="match status" value="1"/>
</dbReference>
<dbReference type="Gene3D" id="3.30.460.10">
    <property type="entry name" value="Beta Polymerase, domain 2"/>
    <property type="match status" value="1"/>
</dbReference>
<dbReference type="InterPro" id="IPR027421">
    <property type="entry name" value="DNA_pol_lamdba_lyase_dom_sf"/>
</dbReference>
<dbReference type="SMART" id="SM00483">
    <property type="entry name" value="POLXc"/>
    <property type="match status" value="1"/>
</dbReference>
<keyword evidence="7" id="KW-0235">DNA replication</keyword>
<evidence type="ECO:0000256" key="1">
    <source>
        <dbReference type="ARBA" id="ARBA00004123"/>
    </source>
</evidence>
<evidence type="ECO:0000256" key="13">
    <source>
        <dbReference type="ARBA" id="ARBA00023239"/>
    </source>
</evidence>
<keyword evidence="6" id="KW-0548">Nucleotidyltransferase</keyword>
<dbReference type="EC" id="2.7.7.7" evidence="3"/>
<dbReference type="InterPro" id="IPR036420">
    <property type="entry name" value="BRCT_dom_sf"/>
</dbReference>
<dbReference type="Pfam" id="PF14716">
    <property type="entry name" value="HHH_8"/>
    <property type="match status" value="1"/>
</dbReference>
<dbReference type="FunFam" id="1.10.150.20:FF:000010">
    <property type="entry name" value="DNA polymerase lambda"/>
    <property type="match status" value="1"/>
</dbReference>
<comment type="catalytic activity">
    <reaction evidence="15">
        <text>DNA(n) + a 2'-deoxyribonucleoside 5'-triphosphate = DNA(n+1) + diphosphate</text>
        <dbReference type="Rhea" id="RHEA:22508"/>
        <dbReference type="Rhea" id="RHEA-COMP:17339"/>
        <dbReference type="Rhea" id="RHEA-COMP:17340"/>
        <dbReference type="ChEBI" id="CHEBI:33019"/>
        <dbReference type="ChEBI" id="CHEBI:61560"/>
        <dbReference type="ChEBI" id="CHEBI:173112"/>
        <dbReference type="EC" id="2.7.7.7"/>
    </reaction>
</comment>
<dbReference type="GO" id="GO:0003887">
    <property type="term" value="F:DNA-directed DNA polymerase activity"/>
    <property type="evidence" value="ECO:0007669"/>
    <property type="project" value="UniProtKB-KW"/>
</dbReference>
<evidence type="ECO:0000256" key="7">
    <source>
        <dbReference type="ARBA" id="ARBA00022705"/>
    </source>
</evidence>
<dbReference type="InterPro" id="IPR037160">
    <property type="entry name" value="DNA_Pol_thumb_sf"/>
</dbReference>
<evidence type="ECO:0000256" key="17">
    <source>
        <dbReference type="SAM" id="MobiDB-lite"/>
    </source>
</evidence>